<dbReference type="Gene3D" id="2.160.10.10">
    <property type="entry name" value="Hexapeptide repeat proteins"/>
    <property type="match status" value="1"/>
</dbReference>
<reference evidence="10 11" key="1">
    <citation type="submission" date="2019-02" db="EMBL/GenBank/DDBJ databases">
        <title>Deep-cultivation of Planctomycetes and their phenomic and genomic characterization uncovers novel biology.</title>
        <authorList>
            <person name="Wiegand S."/>
            <person name="Jogler M."/>
            <person name="Boedeker C."/>
            <person name="Pinto D."/>
            <person name="Vollmers J."/>
            <person name="Rivas-Marin E."/>
            <person name="Kohn T."/>
            <person name="Peeters S.H."/>
            <person name="Heuer A."/>
            <person name="Rast P."/>
            <person name="Oberbeckmann S."/>
            <person name="Bunk B."/>
            <person name="Jeske O."/>
            <person name="Meyerdierks A."/>
            <person name="Storesund J.E."/>
            <person name="Kallscheuer N."/>
            <person name="Luecker S."/>
            <person name="Lage O.M."/>
            <person name="Pohl T."/>
            <person name="Merkel B.J."/>
            <person name="Hornburger P."/>
            <person name="Mueller R.-W."/>
            <person name="Bruemmer F."/>
            <person name="Labrenz M."/>
            <person name="Spormann A.M."/>
            <person name="Op Den Camp H."/>
            <person name="Overmann J."/>
            <person name="Amann R."/>
            <person name="Jetten M.S.M."/>
            <person name="Mascher T."/>
            <person name="Medema M.H."/>
            <person name="Devos D.P."/>
            <person name="Kaster A.-K."/>
            <person name="Ovreas L."/>
            <person name="Rohde M."/>
            <person name="Galperin M.Y."/>
            <person name="Jogler C."/>
        </authorList>
    </citation>
    <scope>NUCLEOTIDE SEQUENCE [LARGE SCALE GENOMIC DNA]</scope>
    <source>
        <strain evidence="10 11">KOR42</strain>
    </source>
</reference>
<evidence type="ECO:0000256" key="5">
    <source>
        <dbReference type="ARBA" id="ARBA00022737"/>
    </source>
</evidence>
<keyword evidence="3" id="KW-0441">Lipid A biosynthesis</keyword>
<dbReference type="NCBIfam" id="TIGR01852">
    <property type="entry name" value="lipid_A_lpxA"/>
    <property type="match status" value="1"/>
</dbReference>
<evidence type="ECO:0000256" key="6">
    <source>
        <dbReference type="ARBA" id="ARBA00023098"/>
    </source>
</evidence>
<name>A0A5C5X4A4_9PLAN</name>
<dbReference type="CDD" id="cd03351">
    <property type="entry name" value="LbH_UDP-GlcNAc_AT"/>
    <property type="match status" value="1"/>
</dbReference>
<gene>
    <name evidence="10" type="primary">lpxA</name>
    <name evidence="10" type="ORF">KOR42_05190</name>
</gene>
<dbReference type="OrthoDB" id="9807278at2"/>
<feature type="compositionally biased region" description="Basic and acidic residues" evidence="8">
    <location>
        <begin position="276"/>
        <end position="286"/>
    </location>
</feature>
<dbReference type="Pfam" id="PF00132">
    <property type="entry name" value="Hexapep"/>
    <property type="match status" value="1"/>
</dbReference>
<feature type="domain" description="UDP N-acetylglucosamine O-acyltransferase C-terminal" evidence="9">
    <location>
        <begin position="178"/>
        <end position="240"/>
    </location>
</feature>
<dbReference type="Pfam" id="PF13720">
    <property type="entry name" value="Acetyltransf_11"/>
    <property type="match status" value="1"/>
</dbReference>
<evidence type="ECO:0000313" key="10">
    <source>
        <dbReference type="EMBL" id="TWT57161.1"/>
    </source>
</evidence>
<dbReference type="GO" id="GO:0009245">
    <property type="term" value="P:lipid A biosynthetic process"/>
    <property type="evidence" value="ECO:0007669"/>
    <property type="project" value="UniProtKB-KW"/>
</dbReference>
<evidence type="ECO:0000256" key="4">
    <source>
        <dbReference type="ARBA" id="ARBA00022679"/>
    </source>
</evidence>
<evidence type="ECO:0000259" key="9">
    <source>
        <dbReference type="Pfam" id="PF13720"/>
    </source>
</evidence>
<dbReference type="GO" id="GO:0016020">
    <property type="term" value="C:membrane"/>
    <property type="evidence" value="ECO:0007669"/>
    <property type="project" value="GOC"/>
</dbReference>
<dbReference type="InterPro" id="IPR001451">
    <property type="entry name" value="Hexapep"/>
</dbReference>
<dbReference type="RefSeq" id="WP_146507035.1">
    <property type="nucleotide sequence ID" value="NZ_SIHI01000001.1"/>
</dbReference>
<evidence type="ECO:0000256" key="2">
    <source>
        <dbReference type="ARBA" id="ARBA00022516"/>
    </source>
</evidence>
<dbReference type="PROSITE" id="PS00101">
    <property type="entry name" value="HEXAPEP_TRANSFERASES"/>
    <property type="match status" value="1"/>
</dbReference>
<keyword evidence="6" id="KW-0443">Lipid metabolism</keyword>
<proteinExistence type="predicted"/>
<keyword evidence="7 10" id="KW-0012">Acyltransferase</keyword>
<keyword evidence="1" id="KW-0963">Cytoplasm</keyword>
<evidence type="ECO:0000256" key="1">
    <source>
        <dbReference type="ARBA" id="ARBA00022490"/>
    </source>
</evidence>
<dbReference type="EMBL" id="SIHI01000001">
    <property type="protein sequence ID" value="TWT57161.1"/>
    <property type="molecule type" value="Genomic_DNA"/>
</dbReference>
<feature type="region of interest" description="Disordered" evidence="8">
    <location>
        <begin position="266"/>
        <end position="286"/>
    </location>
</feature>
<dbReference type="EC" id="2.3.1.129" evidence="10"/>
<evidence type="ECO:0000256" key="7">
    <source>
        <dbReference type="ARBA" id="ARBA00023315"/>
    </source>
</evidence>
<dbReference type="PANTHER" id="PTHR43480:SF1">
    <property type="entry name" value="ACYL-[ACYL-CARRIER-PROTEIN]--UDP-N-ACETYLGLUCOSAMINE O-ACYLTRANSFERASE, MITOCHONDRIAL-RELATED"/>
    <property type="match status" value="1"/>
</dbReference>
<dbReference type="NCBIfam" id="NF003657">
    <property type="entry name" value="PRK05289.1"/>
    <property type="match status" value="1"/>
</dbReference>
<dbReference type="InterPro" id="IPR037157">
    <property type="entry name" value="Acetyltransf_C_sf"/>
</dbReference>
<dbReference type="Proteomes" id="UP000317243">
    <property type="component" value="Unassembled WGS sequence"/>
</dbReference>
<sequence length="286" mass="31345">MSTQISHLAHVDPKAQIGQDVQIGPFCFVGPDVSIGDRTVLESHVTLTGKTTVGSDNRFWQNSVIGAEPQDYSYRDAAPTQVVIGDHNQFREGVTVNRGAEKEDGITRIGNHNLLMSNSHVAHNCRLYDHVMLVNGVLLGGHVHVHDRAIVSGNSVVHHFATIGTLAFVSGGCRVPTDVPPFMLAAGSDNPEIKTVNLIGMKRAGIPDESIRVIRHAQRMLYREHKSFKVVREHFETELQGIFPIELITLLSAIEQQRAGRMGRAREAARTTPLVESKETAAKKSA</sequence>
<dbReference type="Gene3D" id="1.20.1180.10">
    <property type="entry name" value="Udp N-acetylglucosamine O-acyltransferase, C-terminal domain"/>
    <property type="match status" value="1"/>
</dbReference>
<evidence type="ECO:0000256" key="8">
    <source>
        <dbReference type="SAM" id="MobiDB-lite"/>
    </source>
</evidence>
<protein>
    <submittedName>
        <fullName evidence="10">Acyl-[acyl-carrier-protein]--UDP-N-acetylglucosamine O-acyltransferase</fullName>
        <ecNumber evidence="10">2.3.1.129</ecNumber>
    </submittedName>
</protein>
<keyword evidence="11" id="KW-1185">Reference proteome</keyword>
<organism evidence="10 11">
    <name type="scientific">Thalassoglobus neptunius</name>
    <dbReference type="NCBI Taxonomy" id="1938619"/>
    <lineage>
        <taxon>Bacteria</taxon>
        <taxon>Pseudomonadati</taxon>
        <taxon>Planctomycetota</taxon>
        <taxon>Planctomycetia</taxon>
        <taxon>Planctomycetales</taxon>
        <taxon>Planctomycetaceae</taxon>
        <taxon>Thalassoglobus</taxon>
    </lineage>
</organism>
<keyword evidence="4 10" id="KW-0808">Transferase</keyword>
<dbReference type="GO" id="GO:0008780">
    <property type="term" value="F:acyl-[acyl-carrier-protein]-UDP-N-acetylglucosamine O-acyltransferase activity"/>
    <property type="evidence" value="ECO:0007669"/>
    <property type="project" value="UniProtKB-EC"/>
</dbReference>
<evidence type="ECO:0000256" key="3">
    <source>
        <dbReference type="ARBA" id="ARBA00022556"/>
    </source>
</evidence>
<dbReference type="InterPro" id="IPR010137">
    <property type="entry name" value="Lipid_A_LpxA"/>
</dbReference>
<keyword evidence="2" id="KW-0444">Lipid biosynthesis</keyword>
<accession>A0A5C5X4A4</accession>
<dbReference type="PIRSF" id="PIRSF000456">
    <property type="entry name" value="UDP-GlcNAc_acltr"/>
    <property type="match status" value="1"/>
</dbReference>
<dbReference type="InterPro" id="IPR029098">
    <property type="entry name" value="Acetyltransf_C"/>
</dbReference>
<keyword evidence="5" id="KW-0677">Repeat</keyword>
<evidence type="ECO:0000313" key="11">
    <source>
        <dbReference type="Proteomes" id="UP000317243"/>
    </source>
</evidence>
<dbReference type="InterPro" id="IPR018357">
    <property type="entry name" value="Hexapep_transf_CS"/>
</dbReference>
<dbReference type="AlphaFoldDB" id="A0A5C5X4A4"/>
<dbReference type="SUPFAM" id="SSF51161">
    <property type="entry name" value="Trimeric LpxA-like enzymes"/>
    <property type="match status" value="1"/>
</dbReference>
<comment type="caution">
    <text evidence="10">The sequence shown here is derived from an EMBL/GenBank/DDBJ whole genome shotgun (WGS) entry which is preliminary data.</text>
</comment>
<dbReference type="PANTHER" id="PTHR43480">
    <property type="entry name" value="ACYL-[ACYL-CARRIER-PROTEIN]--UDP-N-ACETYLGLUCOSAMINE O-ACYLTRANSFERASE"/>
    <property type="match status" value="1"/>
</dbReference>
<dbReference type="InterPro" id="IPR011004">
    <property type="entry name" value="Trimer_LpxA-like_sf"/>
</dbReference>